<feature type="transmembrane region" description="Helical" evidence="1">
    <location>
        <begin position="457"/>
        <end position="479"/>
    </location>
</feature>
<evidence type="ECO:0000313" key="3">
    <source>
        <dbReference type="Proteomes" id="UP001152872"/>
    </source>
</evidence>
<gene>
    <name evidence="2" type="ORF">FEV09_07465</name>
</gene>
<evidence type="ECO:0000256" key="1">
    <source>
        <dbReference type="SAM" id="Phobius"/>
    </source>
</evidence>
<accession>A0A9X4MDY8</accession>
<reference evidence="2" key="1">
    <citation type="submission" date="2019-05" db="EMBL/GenBank/DDBJ databases">
        <title>Whole genome sequencing of Pseudanabaena catenata USMAC16.</title>
        <authorList>
            <person name="Khan Z."/>
            <person name="Omar W.M."/>
            <person name="Convey P."/>
            <person name="Merican F."/>
            <person name="Najimudin N."/>
        </authorList>
    </citation>
    <scope>NUCLEOTIDE SEQUENCE</scope>
    <source>
        <strain evidence="2">USMAC16</strain>
    </source>
</reference>
<comment type="caution">
    <text evidence="2">The sequence shown here is derived from an EMBL/GenBank/DDBJ whole genome shotgun (WGS) entry which is preliminary data.</text>
</comment>
<keyword evidence="1" id="KW-0472">Membrane</keyword>
<feature type="transmembrane region" description="Helical" evidence="1">
    <location>
        <begin position="35"/>
        <end position="56"/>
    </location>
</feature>
<feature type="transmembrane region" description="Helical" evidence="1">
    <location>
        <begin position="395"/>
        <end position="414"/>
    </location>
</feature>
<dbReference type="Proteomes" id="UP001152872">
    <property type="component" value="Unassembled WGS sequence"/>
</dbReference>
<proteinExistence type="predicted"/>
<organism evidence="2 3">
    <name type="scientific">Pseudanabaena catenata USMAC16</name>
    <dbReference type="NCBI Taxonomy" id="1855837"/>
    <lineage>
        <taxon>Bacteria</taxon>
        <taxon>Bacillati</taxon>
        <taxon>Cyanobacteriota</taxon>
        <taxon>Cyanophyceae</taxon>
        <taxon>Pseudanabaenales</taxon>
        <taxon>Pseudanabaenaceae</taxon>
        <taxon>Pseudanabaena</taxon>
    </lineage>
</organism>
<feature type="transmembrane region" description="Helical" evidence="1">
    <location>
        <begin position="331"/>
        <end position="354"/>
    </location>
</feature>
<dbReference type="EMBL" id="VBTY01000044">
    <property type="protein sequence ID" value="MDG3494394.1"/>
    <property type="molecule type" value="Genomic_DNA"/>
</dbReference>
<feature type="transmembrane region" description="Helical" evidence="1">
    <location>
        <begin position="165"/>
        <end position="191"/>
    </location>
</feature>
<feature type="transmembrane region" description="Helical" evidence="1">
    <location>
        <begin position="485"/>
        <end position="501"/>
    </location>
</feature>
<protein>
    <submittedName>
        <fullName evidence="2">Uncharacterized protein</fullName>
    </submittedName>
</protein>
<feature type="transmembrane region" description="Helical" evidence="1">
    <location>
        <begin position="259"/>
        <end position="278"/>
    </location>
</feature>
<feature type="transmembrane region" description="Helical" evidence="1">
    <location>
        <begin position="506"/>
        <end position="526"/>
    </location>
</feature>
<name>A0A9X4MDY8_9CYAN</name>
<evidence type="ECO:0000313" key="2">
    <source>
        <dbReference type="EMBL" id="MDG3494394.1"/>
    </source>
</evidence>
<feature type="transmembrane region" description="Helical" evidence="1">
    <location>
        <begin position="426"/>
        <end position="450"/>
    </location>
</feature>
<feature type="transmembrane region" description="Helical" evidence="1">
    <location>
        <begin position="203"/>
        <end position="225"/>
    </location>
</feature>
<keyword evidence="1" id="KW-0812">Transmembrane</keyword>
<feature type="transmembrane region" description="Helical" evidence="1">
    <location>
        <begin position="132"/>
        <end position="153"/>
    </location>
</feature>
<dbReference type="AlphaFoldDB" id="A0A9X4MDY8"/>
<keyword evidence="1" id="KW-1133">Transmembrane helix</keyword>
<keyword evidence="3" id="KW-1185">Reference proteome</keyword>
<dbReference type="RefSeq" id="WP_009626468.1">
    <property type="nucleotide sequence ID" value="NZ_VBTY01000044.1"/>
</dbReference>
<sequence>MHNSPSDSPQAISWLDHIGNWNPQLLREIRGKLKLRNLIVAIGLSLLFQTLLLLFYSQRIPMQECYTQMRGFGCTPSWQVWWLEQFRFITWTEPFILFFTGVYSLVADLSLEDYKGTLNFIRISPRSSINVLMGKLMGVPILTYLGIGLSIPYHLASAIGANVPIAFLCSFYILMIGTAFLLFSLSLLLALLSGWQAKFGGQVSAGALVFAFITFIWFAPAFMWWNIFTTWSSFSQVLVGGRIEPIHAEWWYLSITSNIWASHAFTIVNLGIFSLAIWRILQRRFHNPASTLISKGQSYVMAVYVQILMLGFCMQSSFMRIPSSNSSTIEFQLILLLLIYIPNCFLFLLAIAALTPQRQALLDWVRFGALATNEGQPAGLGYIIRDLIWSDKSPAPIAIALNLIFTQVLILIWVNTWTASEIRGKALIVLASFVLTILVFSLIAQLILFLKTRNPSAWVTGTISALVFLPVLIMVSLSINPDRHAGLWLFFGFPWLVISNIKFSDIILAFSAQISVIIALTLQLIYQLQRARMQDT</sequence>